<organism evidence="1">
    <name type="scientific">Glycine max</name>
    <name type="common">Soybean</name>
    <name type="synonym">Glycine hispida</name>
    <dbReference type="NCBI Taxonomy" id="3847"/>
    <lineage>
        <taxon>Eukaryota</taxon>
        <taxon>Viridiplantae</taxon>
        <taxon>Streptophyta</taxon>
        <taxon>Embryophyta</taxon>
        <taxon>Tracheophyta</taxon>
        <taxon>Spermatophyta</taxon>
        <taxon>Magnoliopsida</taxon>
        <taxon>eudicotyledons</taxon>
        <taxon>Gunneridae</taxon>
        <taxon>Pentapetalae</taxon>
        <taxon>rosids</taxon>
        <taxon>fabids</taxon>
        <taxon>Fabales</taxon>
        <taxon>Fabaceae</taxon>
        <taxon>Papilionoideae</taxon>
        <taxon>50 kb inversion clade</taxon>
        <taxon>NPAAA clade</taxon>
        <taxon>indigoferoid/millettioid clade</taxon>
        <taxon>Phaseoleae</taxon>
        <taxon>Glycine</taxon>
        <taxon>Glycine subgen. Soja</taxon>
    </lineage>
</organism>
<dbReference type="OrthoDB" id="1434060at2759"/>
<gene>
    <name evidence="1" type="ORF">GLYMA_10G046700</name>
</gene>
<protein>
    <recommendedName>
        <fullName evidence="4">RNase H type-1 domain-containing protein</fullName>
    </recommendedName>
</protein>
<accession>A0A0R0HXM7</accession>
<dbReference type="PANTHER" id="PTHR47074">
    <property type="entry name" value="BNAC02G40300D PROTEIN"/>
    <property type="match status" value="1"/>
</dbReference>
<reference evidence="2" key="2">
    <citation type="submission" date="2018-02" db="UniProtKB">
        <authorList>
            <consortium name="EnsemblPlants"/>
        </authorList>
    </citation>
    <scope>IDENTIFICATION</scope>
    <source>
        <strain evidence="2">Williams 82</strain>
    </source>
</reference>
<dbReference type="EnsemblPlants" id="KRH32357">
    <property type="protein sequence ID" value="KRH32357"/>
    <property type="gene ID" value="GLYMA_10G046700"/>
</dbReference>
<reference evidence="1" key="3">
    <citation type="submission" date="2018-07" db="EMBL/GenBank/DDBJ databases">
        <title>WGS assembly of Glycine max.</title>
        <authorList>
            <person name="Schmutz J."/>
            <person name="Cannon S."/>
            <person name="Schlueter J."/>
            <person name="Ma J."/>
            <person name="Mitros T."/>
            <person name="Nelson W."/>
            <person name="Hyten D."/>
            <person name="Song Q."/>
            <person name="Thelen J."/>
            <person name="Cheng J."/>
            <person name="Xu D."/>
            <person name="Hellsten U."/>
            <person name="May G."/>
            <person name="Yu Y."/>
            <person name="Sakurai T."/>
            <person name="Umezawa T."/>
            <person name="Bhattacharyya M."/>
            <person name="Sandhu D."/>
            <person name="Valliyodan B."/>
            <person name="Lindquist E."/>
            <person name="Peto M."/>
            <person name="Grant D."/>
            <person name="Shu S."/>
            <person name="Goodstein D."/>
            <person name="Barry K."/>
            <person name="Futrell-Griggs M."/>
            <person name="Abernathy B."/>
            <person name="Du J."/>
            <person name="Tian Z."/>
            <person name="Zhu L."/>
            <person name="Gill N."/>
            <person name="Joshi T."/>
            <person name="Libault M."/>
            <person name="Sethuraman A."/>
            <person name="Zhang X."/>
            <person name="Shinozaki K."/>
            <person name="Nguyen H."/>
            <person name="Wing R."/>
            <person name="Cregan P."/>
            <person name="Specht J."/>
            <person name="Grimwood J."/>
            <person name="Rokhsar D."/>
            <person name="Stacey G."/>
            <person name="Shoemaker R."/>
            <person name="Jackson S."/>
        </authorList>
    </citation>
    <scope>NUCLEOTIDE SEQUENCE</scope>
    <source>
        <tissue evidence="1">Callus</tissue>
    </source>
</reference>
<proteinExistence type="predicted"/>
<dbReference type="Gramene" id="KRH32357">
    <property type="protein sequence ID" value="KRH32357"/>
    <property type="gene ID" value="GLYMA_10G046700"/>
</dbReference>
<dbReference type="EMBL" id="CM000843">
    <property type="protein sequence ID" value="KRH32357.1"/>
    <property type="molecule type" value="Genomic_DNA"/>
</dbReference>
<dbReference type="PANTHER" id="PTHR47074:SF48">
    <property type="entry name" value="POLYNUCLEOTIDYL TRANSFERASE, RIBONUCLEASE H-LIKE SUPERFAMILY PROTEIN"/>
    <property type="match status" value="1"/>
</dbReference>
<keyword evidence="3" id="KW-1185">Reference proteome</keyword>
<dbReference type="OMA" id="GAGICIR"/>
<dbReference type="PaxDb" id="3847-GLYMA10G05380.1"/>
<dbReference type="InParanoid" id="A0A0R0HXM7"/>
<evidence type="ECO:0008006" key="4">
    <source>
        <dbReference type="Google" id="ProtNLM"/>
    </source>
</evidence>
<dbReference type="AlphaFoldDB" id="A0A0R0HXM7"/>
<evidence type="ECO:0000313" key="3">
    <source>
        <dbReference type="Proteomes" id="UP000008827"/>
    </source>
</evidence>
<name>A0A0R0HXM7_SOYBN</name>
<reference evidence="1 2" key="1">
    <citation type="journal article" date="2010" name="Nature">
        <title>Genome sequence of the palaeopolyploid soybean.</title>
        <authorList>
            <person name="Schmutz J."/>
            <person name="Cannon S.B."/>
            <person name="Schlueter J."/>
            <person name="Ma J."/>
            <person name="Mitros T."/>
            <person name="Nelson W."/>
            <person name="Hyten D.L."/>
            <person name="Song Q."/>
            <person name="Thelen J.J."/>
            <person name="Cheng J."/>
            <person name="Xu D."/>
            <person name="Hellsten U."/>
            <person name="May G.D."/>
            <person name="Yu Y."/>
            <person name="Sakurai T."/>
            <person name="Umezawa T."/>
            <person name="Bhattacharyya M.K."/>
            <person name="Sandhu D."/>
            <person name="Valliyodan B."/>
            <person name="Lindquist E."/>
            <person name="Peto M."/>
            <person name="Grant D."/>
            <person name="Shu S."/>
            <person name="Goodstein D."/>
            <person name="Barry K."/>
            <person name="Futrell-Griggs M."/>
            <person name="Abernathy B."/>
            <person name="Du J."/>
            <person name="Tian Z."/>
            <person name="Zhu L."/>
            <person name="Gill N."/>
            <person name="Joshi T."/>
            <person name="Libault M."/>
            <person name="Sethuraman A."/>
            <person name="Zhang X.-C."/>
            <person name="Shinozaki K."/>
            <person name="Nguyen H.T."/>
            <person name="Wing R.A."/>
            <person name="Cregan P."/>
            <person name="Specht J."/>
            <person name="Grimwood J."/>
            <person name="Rokhsar D."/>
            <person name="Stacey G."/>
            <person name="Shoemaker R.C."/>
            <person name="Jackson S.A."/>
        </authorList>
    </citation>
    <scope>NUCLEOTIDE SEQUENCE [LARGE SCALE GENOMIC DNA]</scope>
    <source>
        <strain evidence="2">cv. Williams 82</strain>
        <tissue evidence="1">Callus</tissue>
    </source>
</reference>
<dbReference type="InterPro" id="IPR052929">
    <property type="entry name" value="RNase_H-like_EbsB-rel"/>
</dbReference>
<evidence type="ECO:0000313" key="2">
    <source>
        <dbReference type="EnsemblPlants" id="KRH32357"/>
    </source>
</evidence>
<evidence type="ECO:0000313" key="1">
    <source>
        <dbReference type="EMBL" id="KRH32357.1"/>
    </source>
</evidence>
<sequence>MAIWCIWRRRNDKVWNNEEPVPSISILFRMVSGKELLEEGGSCYTSNLQPTTWKKPPKGKIKSNIDAAIFKQQQIFGAGICIREGHGRFLKAKTTW</sequence>
<dbReference type="Proteomes" id="UP000008827">
    <property type="component" value="Chromosome 10"/>
</dbReference>